<dbReference type="Proteomes" id="UP000267250">
    <property type="component" value="Chromosome"/>
</dbReference>
<protein>
    <recommendedName>
        <fullName evidence="2">Putative regulatory protein FmdB zinc ribbon domain-containing protein</fullName>
    </recommendedName>
</protein>
<reference evidence="3 4" key="1">
    <citation type="submission" date="2016-07" db="EMBL/GenBank/DDBJ databases">
        <title>Genome and transcriptome analysis of iron-reducing fermentative bacteria Anoxybacter fermentans.</title>
        <authorList>
            <person name="Zeng X."/>
            <person name="Shao Z."/>
        </authorList>
    </citation>
    <scope>NUCLEOTIDE SEQUENCE [LARGE SCALE GENOMIC DNA]</scope>
    <source>
        <strain evidence="3 4">DY22613</strain>
    </source>
</reference>
<sequence length="73" mass="7816">MPIYEFTCKSCGHEFEKLCRVDYNLKEIQCPKCGANDVRKRLSLFGYKGSSTGGSTGSGCSSCSSTSCSSCGH</sequence>
<accession>A0A3S9SXV2</accession>
<dbReference type="OrthoDB" id="9813321at2"/>
<gene>
    <name evidence="3" type="ORF">BBF96_06785</name>
</gene>
<evidence type="ECO:0000313" key="4">
    <source>
        <dbReference type="Proteomes" id="UP000267250"/>
    </source>
</evidence>
<dbReference type="EMBL" id="CP016379">
    <property type="protein sequence ID" value="AZR73115.1"/>
    <property type="molecule type" value="Genomic_DNA"/>
</dbReference>
<keyword evidence="4" id="KW-1185">Reference proteome</keyword>
<dbReference type="Gene3D" id="2.20.28.30">
    <property type="entry name" value="RNA polymerase ii, chain L"/>
    <property type="match status" value="1"/>
</dbReference>
<dbReference type="Pfam" id="PF09723">
    <property type="entry name" value="Zn_ribbon_8"/>
    <property type="match status" value="1"/>
</dbReference>
<evidence type="ECO:0000259" key="2">
    <source>
        <dbReference type="SMART" id="SM00834"/>
    </source>
</evidence>
<feature type="domain" description="Putative regulatory protein FmdB zinc ribbon" evidence="2">
    <location>
        <begin position="1"/>
        <end position="43"/>
    </location>
</feature>
<organism evidence="3 4">
    <name type="scientific">Anoxybacter fermentans</name>
    <dbReference type="NCBI Taxonomy" id="1323375"/>
    <lineage>
        <taxon>Bacteria</taxon>
        <taxon>Bacillati</taxon>
        <taxon>Bacillota</taxon>
        <taxon>Clostridia</taxon>
        <taxon>Halanaerobiales</taxon>
        <taxon>Anoxybacter</taxon>
    </lineage>
</organism>
<dbReference type="RefSeq" id="WP_127016447.1">
    <property type="nucleotide sequence ID" value="NZ_CP016379.1"/>
</dbReference>
<dbReference type="KEGG" id="aft:BBF96_06785"/>
<name>A0A3S9SXV2_9FIRM</name>
<feature type="region of interest" description="Disordered" evidence="1">
    <location>
        <begin position="50"/>
        <end position="73"/>
    </location>
</feature>
<dbReference type="NCBIfam" id="TIGR02605">
    <property type="entry name" value="CxxC_CxxC_SSSS"/>
    <property type="match status" value="1"/>
</dbReference>
<evidence type="ECO:0000313" key="3">
    <source>
        <dbReference type="EMBL" id="AZR73115.1"/>
    </source>
</evidence>
<dbReference type="SMART" id="SM00834">
    <property type="entry name" value="CxxC_CXXC_SSSS"/>
    <property type="match status" value="1"/>
</dbReference>
<feature type="compositionally biased region" description="Low complexity" evidence="1">
    <location>
        <begin position="58"/>
        <end position="73"/>
    </location>
</feature>
<evidence type="ECO:0000256" key="1">
    <source>
        <dbReference type="SAM" id="MobiDB-lite"/>
    </source>
</evidence>
<dbReference type="AlphaFoldDB" id="A0A3S9SXV2"/>
<dbReference type="InterPro" id="IPR013429">
    <property type="entry name" value="Regulatory_FmdB_Zinc_ribbon"/>
</dbReference>
<proteinExistence type="predicted"/>